<evidence type="ECO:0000313" key="14">
    <source>
        <dbReference type="EMBL" id="NHM14023.1"/>
    </source>
</evidence>
<gene>
    <name evidence="14" type="ORF">GMI68_04470</name>
    <name evidence="15" type="ORF">J7S26_05845</name>
</gene>
<dbReference type="InterPro" id="IPR027304">
    <property type="entry name" value="Trigger_fact/SurA_dom_sf"/>
</dbReference>
<proteinExistence type="inferred from homology"/>
<comment type="subcellular location">
    <subcellularLocation>
        <location evidence="2">Cytoplasm</location>
    </subcellularLocation>
</comment>
<dbReference type="SUPFAM" id="SSF54534">
    <property type="entry name" value="FKBP-like"/>
    <property type="match status" value="1"/>
</dbReference>
<accession>A0A9E6MQI3</accession>
<dbReference type="InterPro" id="IPR008881">
    <property type="entry name" value="Trigger_fac_ribosome-bd_bac"/>
</dbReference>
<dbReference type="Pfam" id="PF05697">
    <property type="entry name" value="Trigger_N"/>
    <property type="match status" value="1"/>
</dbReference>
<dbReference type="SUPFAM" id="SSF109998">
    <property type="entry name" value="Triger factor/SurA peptide-binding domain-like"/>
    <property type="match status" value="1"/>
</dbReference>
<evidence type="ECO:0000256" key="6">
    <source>
        <dbReference type="ARBA" id="ARBA00022618"/>
    </source>
</evidence>
<feature type="domain" description="Trigger factor C-terminal" evidence="13">
    <location>
        <begin position="261"/>
        <end position="416"/>
    </location>
</feature>
<dbReference type="Pfam" id="PF05698">
    <property type="entry name" value="Trigger_C"/>
    <property type="match status" value="1"/>
</dbReference>
<protein>
    <recommendedName>
        <fullName evidence="5">Trigger factor</fullName>
        <ecNumber evidence="4">5.2.1.8</ecNumber>
    </recommendedName>
    <alternativeName>
        <fullName evidence="11">PPIase</fullName>
    </alternativeName>
</protein>
<sequence length="434" mass="48066">MKVTEKKAGDGRVRLDAVASPAEVNHAFKVAEQSFAQQAGLRPVSGKTVAQAAEEQLGIKDLDSIIRKDALEFLAPFAIDKRNLVPAYPSSPSSTEVLQRNKPFEFSQVVTLKPDYELDSYDPVSLVVPPLHIDPSEVEAQIAQILDNYADYEPADPRPIQPGDAMDVALSVSQEGKPLDALNTDNRLYIMGMGFMPPSFDENVVGMNVGETKTFSFALPGAESEGEFECTVTINELKRKKVPELTDEWVASHFPMYPNAEAMRQFVEASMTDELRRQRDELMTTMAAAEIAKRFHGKIDDAVYEAMRKTLLENMQLNVTAQGVSMNDFIQSQGGEQQFGMMLMLQTRQMLVQGYALDAVFRHEKMELTDEDVLAAAASINPQNPAAGKRSMEEMGRGFALREMAARTKANKWLVENAIVSEFDPESQGDEPTA</sequence>
<keyword evidence="7" id="KW-0697">Rotamase</keyword>
<dbReference type="GO" id="GO:0015031">
    <property type="term" value="P:protein transport"/>
    <property type="evidence" value="ECO:0007669"/>
    <property type="project" value="InterPro"/>
</dbReference>
<keyword evidence="16" id="KW-1185">Reference proteome</keyword>
<dbReference type="GO" id="GO:0005737">
    <property type="term" value="C:cytoplasm"/>
    <property type="evidence" value="ECO:0007669"/>
    <property type="project" value="UniProtKB-SubCell"/>
</dbReference>
<organism evidence="15 17">
    <name type="scientific">Xiamenia xianingshaonis</name>
    <dbReference type="NCBI Taxonomy" id="2682776"/>
    <lineage>
        <taxon>Bacteria</taxon>
        <taxon>Bacillati</taxon>
        <taxon>Actinomycetota</taxon>
        <taxon>Coriobacteriia</taxon>
        <taxon>Eggerthellales</taxon>
        <taxon>Eggerthellaceae</taxon>
        <taxon>Xiamenia</taxon>
    </lineage>
</organism>
<dbReference type="InterPro" id="IPR046357">
    <property type="entry name" value="PPIase_dom_sf"/>
</dbReference>
<dbReference type="GO" id="GO:0003755">
    <property type="term" value="F:peptidyl-prolyl cis-trans isomerase activity"/>
    <property type="evidence" value="ECO:0007669"/>
    <property type="project" value="UniProtKB-KW"/>
</dbReference>
<dbReference type="InterPro" id="IPR037041">
    <property type="entry name" value="Trigger_fac_C_sf"/>
</dbReference>
<name>A0A9E6MQI3_9ACTN</name>
<evidence type="ECO:0000256" key="10">
    <source>
        <dbReference type="ARBA" id="ARBA00023306"/>
    </source>
</evidence>
<dbReference type="Gene3D" id="1.10.3120.10">
    <property type="entry name" value="Trigger factor, C-terminal domain"/>
    <property type="match status" value="1"/>
</dbReference>
<keyword evidence="9" id="KW-0413">Isomerase</keyword>
<dbReference type="RefSeq" id="WP_165058796.1">
    <property type="nucleotide sequence ID" value="NZ_CP072829.1"/>
</dbReference>
<keyword evidence="8" id="KW-0143">Chaperone</keyword>
<dbReference type="InterPro" id="IPR005215">
    <property type="entry name" value="Trig_fac"/>
</dbReference>
<evidence type="ECO:0000313" key="16">
    <source>
        <dbReference type="Proteomes" id="UP000636394"/>
    </source>
</evidence>
<keyword evidence="10" id="KW-0131">Cell cycle</keyword>
<evidence type="ECO:0000256" key="11">
    <source>
        <dbReference type="ARBA" id="ARBA00029986"/>
    </source>
</evidence>
<reference evidence="14 16" key="1">
    <citation type="submission" date="2019-11" db="EMBL/GenBank/DDBJ databases">
        <title>Eggerthellaceae novel genus isolated from the rectal contents of marmort.</title>
        <authorList>
            <person name="Zhang G."/>
        </authorList>
    </citation>
    <scope>NUCLEOTIDE SEQUENCE [LARGE SCALE GENOMIC DNA]</scope>
    <source>
        <strain evidence="16">zg-886</strain>
        <strain evidence="14">Zg-886</strain>
    </source>
</reference>
<evidence type="ECO:0000313" key="15">
    <source>
        <dbReference type="EMBL" id="QTU83896.1"/>
    </source>
</evidence>
<evidence type="ECO:0000256" key="5">
    <source>
        <dbReference type="ARBA" id="ARBA00016902"/>
    </source>
</evidence>
<dbReference type="PIRSF" id="PIRSF003095">
    <property type="entry name" value="Trigger_factor"/>
    <property type="match status" value="1"/>
</dbReference>
<evidence type="ECO:0000256" key="1">
    <source>
        <dbReference type="ARBA" id="ARBA00000971"/>
    </source>
</evidence>
<evidence type="ECO:0000256" key="8">
    <source>
        <dbReference type="ARBA" id="ARBA00023186"/>
    </source>
</evidence>
<evidence type="ECO:0000256" key="7">
    <source>
        <dbReference type="ARBA" id="ARBA00023110"/>
    </source>
</evidence>
<dbReference type="EMBL" id="CP072829">
    <property type="protein sequence ID" value="QTU83896.1"/>
    <property type="molecule type" value="Genomic_DNA"/>
</dbReference>
<dbReference type="Proteomes" id="UP000636394">
    <property type="component" value="Unassembled WGS sequence"/>
</dbReference>
<dbReference type="KEGG" id="ebz:J7S26_05845"/>
<evidence type="ECO:0000256" key="4">
    <source>
        <dbReference type="ARBA" id="ARBA00013194"/>
    </source>
</evidence>
<dbReference type="InterPro" id="IPR008880">
    <property type="entry name" value="Trigger_fac_C"/>
</dbReference>
<feature type="domain" description="Trigger factor ribosome-binding bacterial" evidence="12">
    <location>
        <begin position="1"/>
        <end position="145"/>
    </location>
</feature>
<comment type="catalytic activity">
    <reaction evidence="1">
        <text>[protein]-peptidylproline (omega=180) = [protein]-peptidylproline (omega=0)</text>
        <dbReference type="Rhea" id="RHEA:16237"/>
        <dbReference type="Rhea" id="RHEA-COMP:10747"/>
        <dbReference type="Rhea" id="RHEA-COMP:10748"/>
        <dbReference type="ChEBI" id="CHEBI:83833"/>
        <dbReference type="ChEBI" id="CHEBI:83834"/>
        <dbReference type="EC" id="5.2.1.8"/>
    </reaction>
</comment>
<evidence type="ECO:0000256" key="3">
    <source>
        <dbReference type="ARBA" id="ARBA00005464"/>
    </source>
</evidence>
<keyword evidence="6" id="KW-0132">Cell division</keyword>
<dbReference type="InterPro" id="IPR036611">
    <property type="entry name" value="Trigger_fac_ribosome-bd_sf"/>
</dbReference>
<dbReference type="EMBL" id="WPCR01000005">
    <property type="protein sequence ID" value="NHM14023.1"/>
    <property type="molecule type" value="Genomic_DNA"/>
</dbReference>
<comment type="similarity">
    <text evidence="3">Belongs to the FKBP-type PPIase family. Tig subfamily.</text>
</comment>
<evidence type="ECO:0000259" key="13">
    <source>
        <dbReference type="Pfam" id="PF05698"/>
    </source>
</evidence>
<dbReference type="Proteomes" id="UP000671910">
    <property type="component" value="Chromosome"/>
</dbReference>
<dbReference type="EC" id="5.2.1.8" evidence="4"/>
<evidence type="ECO:0000259" key="12">
    <source>
        <dbReference type="Pfam" id="PF05697"/>
    </source>
</evidence>
<dbReference type="AlphaFoldDB" id="A0A9E6MQI3"/>
<evidence type="ECO:0000256" key="2">
    <source>
        <dbReference type="ARBA" id="ARBA00004496"/>
    </source>
</evidence>
<reference evidence="15" key="2">
    <citation type="submission" date="2021-04" db="EMBL/GenBank/DDBJ databases">
        <title>Novel species in family Eggerthellaceae.</title>
        <authorList>
            <person name="Zhang G."/>
        </authorList>
    </citation>
    <scope>NUCLEOTIDE SEQUENCE</scope>
    <source>
        <strain evidence="15">Zg-886</strain>
    </source>
</reference>
<dbReference type="Gene3D" id="3.10.50.40">
    <property type="match status" value="1"/>
</dbReference>
<evidence type="ECO:0000313" key="17">
    <source>
        <dbReference type="Proteomes" id="UP000671910"/>
    </source>
</evidence>
<evidence type="ECO:0000256" key="9">
    <source>
        <dbReference type="ARBA" id="ARBA00023235"/>
    </source>
</evidence>
<dbReference type="GO" id="GO:0051301">
    <property type="term" value="P:cell division"/>
    <property type="evidence" value="ECO:0007669"/>
    <property type="project" value="UniProtKB-KW"/>
</dbReference>
<dbReference type="GO" id="GO:0006457">
    <property type="term" value="P:protein folding"/>
    <property type="evidence" value="ECO:0007669"/>
    <property type="project" value="InterPro"/>
</dbReference>
<dbReference type="SUPFAM" id="SSF102735">
    <property type="entry name" value="Trigger factor ribosome-binding domain"/>
    <property type="match status" value="1"/>
</dbReference>